<feature type="transmembrane region" description="Helical" evidence="1">
    <location>
        <begin position="100"/>
        <end position="117"/>
    </location>
</feature>
<protein>
    <recommendedName>
        <fullName evidence="4">G protein-coupled receptor</fullName>
    </recommendedName>
</protein>
<dbReference type="AlphaFoldDB" id="A0AAV5WSK1"/>
<feature type="transmembrane region" description="Helical" evidence="1">
    <location>
        <begin position="129"/>
        <end position="154"/>
    </location>
</feature>
<proteinExistence type="predicted"/>
<keyword evidence="1" id="KW-0472">Membrane</keyword>
<name>A0AAV5WSK1_9BILA</name>
<organism evidence="2 3">
    <name type="scientific">Pristionchus fissidentatus</name>
    <dbReference type="NCBI Taxonomy" id="1538716"/>
    <lineage>
        <taxon>Eukaryota</taxon>
        <taxon>Metazoa</taxon>
        <taxon>Ecdysozoa</taxon>
        <taxon>Nematoda</taxon>
        <taxon>Chromadorea</taxon>
        <taxon>Rhabditida</taxon>
        <taxon>Rhabditina</taxon>
        <taxon>Diplogasteromorpha</taxon>
        <taxon>Diplogasteroidea</taxon>
        <taxon>Neodiplogasteridae</taxon>
        <taxon>Pristionchus</taxon>
    </lineage>
</organism>
<feature type="transmembrane region" description="Helical" evidence="1">
    <location>
        <begin position="207"/>
        <end position="226"/>
    </location>
</feature>
<keyword evidence="1" id="KW-0812">Transmembrane</keyword>
<feature type="transmembrane region" description="Helical" evidence="1">
    <location>
        <begin position="166"/>
        <end position="187"/>
    </location>
</feature>
<evidence type="ECO:0000313" key="2">
    <source>
        <dbReference type="EMBL" id="GMT33238.1"/>
    </source>
</evidence>
<evidence type="ECO:0000256" key="1">
    <source>
        <dbReference type="SAM" id="Phobius"/>
    </source>
</evidence>
<dbReference type="EMBL" id="BTSY01000006">
    <property type="protein sequence ID" value="GMT33238.1"/>
    <property type="molecule type" value="Genomic_DNA"/>
</dbReference>
<gene>
    <name evidence="2" type="ORF">PFISCL1PPCAC_24535</name>
</gene>
<keyword evidence="3" id="KW-1185">Reference proteome</keyword>
<evidence type="ECO:0008006" key="4">
    <source>
        <dbReference type="Google" id="ProtNLM"/>
    </source>
</evidence>
<accession>A0AAV5WSK1</accession>
<dbReference type="Proteomes" id="UP001432322">
    <property type="component" value="Unassembled WGS sequence"/>
</dbReference>
<keyword evidence="1" id="KW-1133">Transmembrane helix</keyword>
<sequence length="244" mass="28340">MQPQPMTDYPRQNLQHLQPTQSMQQQSQVQTHNNGRYEASSALPISSNHHNQHNFYPAQQMQSMTTTNPAAHHGLQLLQLPHDWKPYGCCGISNETWTQVILYSLLILSIIDIVFTLREGADLIVKFDLYLFLSAIYYLATNILLLVSSSNALIHIQKRKTSGLSFFLGVLFLFYIFEWINLVFEIIVEWFPLNDGQPSKMDATKRLVYYFYRVTLTIFSLVLIRIMRKVLFDFRATMRLNGAK</sequence>
<comment type="caution">
    <text evidence="2">The sequence shown here is derived from an EMBL/GenBank/DDBJ whole genome shotgun (WGS) entry which is preliminary data.</text>
</comment>
<reference evidence="2" key="1">
    <citation type="submission" date="2023-10" db="EMBL/GenBank/DDBJ databases">
        <title>Genome assembly of Pristionchus species.</title>
        <authorList>
            <person name="Yoshida K."/>
            <person name="Sommer R.J."/>
        </authorList>
    </citation>
    <scope>NUCLEOTIDE SEQUENCE</scope>
    <source>
        <strain evidence="2">RS5133</strain>
    </source>
</reference>
<evidence type="ECO:0000313" key="3">
    <source>
        <dbReference type="Proteomes" id="UP001432322"/>
    </source>
</evidence>